<accession>A0A6J4KLZ2</accession>
<dbReference type="EMBL" id="CADCTU010000305">
    <property type="protein sequence ID" value="CAA9308830.1"/>
    <property type="molecule type" value="Genomic_DNA"/>
</dbReference>
<reference evidence="1" key="1">
    <citation type="submission" date="2020-02" db="EMBL/GenBank/DDBJ databases">
        <authorList>
            <person name="Meier V. D."/>
        </authorList>
    </citation>
    <scope>NUCLEOTIDE SEQUENCE</scope>
    <source>
        <strain evidence="1">AVDCRST_MAG11</strain>
    </source>
</reference>
<dbReference type="AlphaFoldDB" id="A0A6J4KLZ2"/>
<proteinExistence type="predicted"/>
<evidence type="ECO:0000313" key="1">
    <source>
        <dbReference type="EMBL" id="CAA9308830.1"/>
    </source>
</evidence>
<protein>
    <submittedName>
        <fullName evidence="1">Uncharacterized protein</fullName>
    </submittedName>
</protein>
<organism evidence="1">
    <name type="scientific">uncultured Gemmatimonadaceae bacterium</name>
    <dbReference type="NCBI Taxonomy" id="246130"/>
    <lineage>
        <taxon>Bacteria</taxon>
        <taxon>Pseudomonadati</taxon>
        <taxon>Gemmatimonadota</taxon>
        <taxon>Gemmatimonadia</taxon>
        <taxon>Gemmatimonadales</taxon>
        <taxon>Gemmatimonadaceae</taxon>
        <taxon>environmental samples</taxon>
    </lineage>
</organism>
<name>A0A6J4KLZ2_9BACT</name>
<sequence length="177" mass="18452">MANIRIAQQKKSSKLPWIVGLLALLLLAFGIRNALNKDDESVAANTAPAAASEAAPLTDIGAITGAADRAALDGRIVQLAKVPVQSVPGDELFWVGADSTQRLLVAIDPAPGTAADEESPEAVKAGEIVNVAGVLRTVPANVAELEGKYKLDKATRAALQPGQPYVTTQRVNVTPQR</sequence>
<gene>
    <name evidence="1" type="ORF">AVDCRST_MAG11-1347</name>
</gene>